<evidence type="ECO:0000256" key="7">
    <source>
        <dbReference type="ARBA" id="ARBA00022822"/>
    </source>
</evidence>
<dbReference type="OrthoDB" id="9796196at2"/>
<dbReference type="PANTHER" id="PTHR42894:SF1">
    <property type="entry name" value="N-(5'-PHOSPHORIBOSYL)ANTHRANILATE ISOMERASE"/>
    <property type="match status" value="1"/>
</dbReference>
<keyword evidence="8 10" id="KW-0057">Aromatic amino acid biosynthesis</keyword>
<dbReference type="GO" id="GO:0000162">
    <property type="term" value="P:L-tryptophan biosynthetic process"/>
    <property type="evidence" value="ECO:0007669"/>
    <property type="project" value="UniProtKB-UniRule"/>
</dbReference>
<evidence type="ECO:0000256" key="3">
    <source>
        <dbReference type="ARBA" id="ARBA00007571"/>
    </source>
</evidence>
<evidence type="ECO:0000256" key="2">
    <source>
        <dbReference type="ARBA" id="ARBA00004664"/>
    </source>
</evidence>
<keyword evidence="7 10" id="KW-0822">Tryptophan biosynthesis</keyword>
<dbReference type="SUPFAM" id="SSF51366">
    <property type="entry name" value="Ribulose-phoshate binding barrel"/>
    <property type="match status" value="1"/>
</dbReference>
<evidence type="ECO:0000256" key="10">
    <source>
        <dbReference type="HAMAP-Rule" id="MF_00135"/>
    </source>
</evidence>
<organism evidence="12 13">
    <name type="scientific">Bathymodiolus thermophilus thioautotrophic gill symbiont</name>
    <dbReference type="NCBI Taxonomy" id="2360"/>
    <lineage>
        <taxon>Bacteria</taxon>
        <taxon>Pseudomonadati</taxon>
        <taxon>Pseudomonadota</taxon>
        <taxon>Gammaproteobacteria</taxon>
        <taxon>sulfur-oxidizing symbionts</taxon>
    </lineage>
</organism>
<sequence>MKTKIKVCGFTTADNARAAAFLGIDAIGLVFYDKSPRHVEVETALEIVNALPPFVNRVGLFVNADSGFIDEVLCEVPLDTLQFHGDESPIECNQYAMPFIKALRVHADTNIVKMAEDYHQASGLLLDAFNQEAYGGTGEHFDWSLAKVDIDLPIILAGGLTPDTVSTAVKQVNPYAVDVSSGVESIKGIKDIEKIKHFIANTPIQR</sequence>
<dbReference type="Pfam" id="PF00697">
    <property type="entry name" value="PRAI"/>
    <property type="match status" value="1"/>
</dbReference>
<evidence type="ECO:0000313" key="13">
    <source>
        <dbReference type="Proteomes" id="UP000182798"/>
    </source>
</evidence>
<dbReference type="InterPro" id="IPR001240">
    <property type="entry name" value="PRAI_dom"/>
</dbReference>
<dbReference type="InterPro" id="IPR013785">
    <property type="entry name" value="Aldolase_TIM"/>
</dbReference>
<accession>A0A1J5UHV7</accession>
<comment type="pathway">
    <text evidence="2 10">Amino-acid biosynthesis; L-tryptophan biosynthesis; L-tryptophan from chorismate: step 3/5.</text>
</comment>
<evidence type="ECO:0000256" key="8">
    <source>
        <dbReference type="ARBA" id="ARBA00023141"/>
    </source>
</evidence>
<dbReference type="CDD" id="cd00405">
    <property type="entry name" value="PRAI"/>
    <property type="match status" value="1"/>
</dbReference>
<evidence type="ECO:0000256" key="9">
    <source>
        <dbReference type="ARBA" id="ARBA00023235"/>
    </source>
</evidence>
<evidence type="ECO:0000259" key="11">
    <source>
        <dbReference type="Pfam" id="PF00697"/>
    </source>
</evidence>
<dbReference type="NCBIfam" id="NF002298">
    <property type="entry name" value="PRK01222.1-4"/>
    <property type="match status" value="1"/>
</dbReference>
<comment type="caution">
    <text evidence="12">The sequence shown here is derived from an EMBL/GenBank/DDBJ whole genome shotgun (WGS) entry which is preliminary data.</text>
</comment>
<evidence type="ECO:0000256" key="6">
    <source>
        <dbReference type="ARBA" id="ARBA00022605"/>
    </source>
</evidence>
<evidence type="ECO:0000256" key="1">
    <source>
        <dbReference type="ARBA" id="ARBA00001164"/>
    </source>
</evidence>
<protein>
    <recommendedName>
        <fullName evidence="5 10">N-(5'-phosphoribosyl)anthranilate isomerase</fullName>
        <shortName evidence="10">PRAI</shortName>
        <ecNumber evidence="4 10">5.3.1.24</ecNumber>
    </recommendedName>
</protein>
<evidence type="ECO:0000256" key="4">
    <source>
        <dbReference type="ARBA" id="ARBA00012572"/>
    </source>
</evidence>
<evidence type="ECO:0000313" key="12">
    <source>
        <dbReference type="EMBL" id="OIR25485.1"/>
    </source>
</evidence>
<dbReference type="AlphaFoldDB" id="A0A1J5UHV7"/>
<comment type="catalytic activity">
    <reaction evidence="1 10">
        <text>N-(5-phospho-beta-D-ribosyl)anthranilate = 1-(2-carboxyphenylamino)-1-deoxy-D-ribulose 5-phosphate</text>
        <dbReference type="Rhea" id="RHEA:21540"/>
        <dbReference type="ChEBI" id="CHEBI:18277"/>
        <dbReference type="ChEBI" id="CHEBI:58613"/>
        <dbReference type="EC" id="5.3.1.24"/>
    </reaction>
</comment>
<name>A0A1J5UHV7_9GAMM</name>
<dbReference type="EC" id="5.3.1.24" evidence="4 10"/>
<proteinExistence type="inferred from homology"/>
<comment type="similarity">
    <text evidence="3 10">Belongs to the TrpF family.</text>
</comment>
<dbReference type="GO" id="GO:0004640">
    <property type="term" value="F:phosphoribosylanthranilate isomerase activity"/>
    <property type="evidence" value="ECO:0007669"/>
    <property type="project" value="UniProtKB-UniRule"/>
</dbReference>
<dbReference type="Gene3D" id="3.20.20.70">
    <property type="entry name" value="Aldolase class I"/>
    <property type="match status" value="1"/>
</dbReference>
<dbReference type="EMBL" id="MIQH01000321">
    <property type="protein sequence ID" value="OIR25485.1"/>
    <property type="molecule type" value="Genomic_DNA"/>
</dbReference>
<feature type="domain" description="N-(5'phosphoribosyl) anthranilate isomerase (PRAI)" evidence="11">
    <location>
        <begin position="6"/>
        <end position="200"/>
    </location>
</feature>
<dbReference type="InterPro" id="IPR011060">
    <property type="entry name" value="RibuloseP-bd_barrel"/>
</dbReference>
<dbReference type="PANTHER" id="PTHR42894">
    <property type="entry name" value="N-(5'-PHOSPHORIBOSYL)ANTHRANILATE ISOMERASE"/>
    <property type="match status" value="1"/>
</dbReference>
<keyword evidence="6 10" id="KW-0028">Amino-acid biosynthesis</keyword>
<gene>
    <name evidence="10" type="primary">trpF</name>
    <name evidence="12" type="ORF">BGC33_06695</name>
</gene>
<dbReference type="NCBIfam" id="NF002299">
    <property type="entry name" value="PRK01222.1-6"/>
    <property type="match status" value="1"/>
</dbReference>
<dbReference type="RefSeq" id="WP_071563457.1">
    <property type="nucleotide sequence ID" value="NZ_MIQH01000321.1"/>
</dbReference>
<evidence type="ECO:0000256" key="5">
    <source>
        <dbReference type="ARBA" id="ARBA00022272"/>
    </source>
</evidence>
<dbReference type="InterPro" id="IPR044643">
    <property type="entry name" value="TrpF_fam"/>
</dbReference>
<dbReference type="UniPathway" id="UPA00035">
    <property type="reaction ID" value="UER00042"/>
</dbReference>
<dbReference type="HAMAP" id="MF_00135">
    <property type="entry name" value="PRAI"/>
    <property type="match status" value="1"/>
</dbReference>
<keyword evidence="9 10" id="KW-0413">Isomerase</keyword>
<dbReference type="Proteomes" id="UP000182798">
    <property type="component" value="Unassembled WGS sequence"/>
</dbReference>
<reference evidence="13" key="1">
    <citation type="submission" date="2016-09" db="EMBL/GenBank/DDBJ databases">
        <title>Genome Sequence of Bathymodiolus thermophilus sulfur-oxidizing gill endosymbiont.</title>
        <authorList>
            <person name="Ponnudurai R."/>
            <person name="Kleiner M."/>
            <person name="Sayavedra L."/>
            <person name="Thuermer A."/>
            <person name="Felbeck H."/>
            <person name="Schlueter R."/>
            <person name="Schweder T."/>
            <person name="Markert S."/>
        </authorList>
    </citation>
    <scope>NUCLEOTIDE SEQUENCE [LARGE SCALE GENOMIC DNA]</scope>
    <source>
        <strain evidence="13">BAT/CrabSpa'14</strain>
    </source>
</reference>
<dbReference type="FunFam" id="3.20.20.70:FF:000075">
    <property type="entry name" value="Tryptophan biosynthesis protein TRP1"/>
    <property type="match status" value="1"/>
</dbReference>